<dbReference type="AlphaFoldDB" id="A0A1J4KCF2"/>
<dbReference type="OrthoDB" id="10264150at2759"/>
<evidence type="ECO:0000313" key="4">
    <source>
        <dbReference type="Proteomes" id="UP000179807"/>
    </source>
</evidence>
<reference evidence="3" key="1">
    <citation type="submission" date="2016-10" db="EMBL/GenBank/DDBJ databases">
        <authorList>
            <person name="Benchimol M."/>
            <person name="Almeida L.G."/>
            <person name="Vasconcelos A.T."/>
            <person name="Perreira-Neves A."/>
            <person name="Rosa I.A."/>
            <person name="Tasca T."/>
            <person name="Bogo M.R."/>
            <person name="de Souza W."/>
        </authorList>
    </citation>
    <scope>NUCLEOTIDE SEQUENCE [LARGE SCALE GENOMIC DNA]</scope>
    <source>
        <strain evidence="3">K</strain>
    </source>
</reference>
<feature type="domain" description="RRM" evidence="2">
    <location>
        <begin position="10"/>
        <end position="90"/>
    </location>
</feature>
<dbReference type="PANTHER" id="PTHR47457">
    <property type="entry name" value="OS05G0345500 PROTEIN"/>
    <property type="match status" value="1"/>
</dbReference>
<dbReference type="InterPro" id="IPR035979">
    <property type="entry name" value="RBD_domain_sf"/>
</dbReference>
<dbReference type="InterPro" id="IPR012677">
    <property type="entry name" value="Nucleotide-bd_a/b_plait_sf"/>
</dbReference>
<gene>
    <name evidence="3" type="ORF">TRFO_24458</name>
</gene>
<dbReference type="RefSeq" id="XP_068360508.1">
    <property type="nucleotide sequence ID" value="XM_068503766.1"/>
</dbReference>
<evidence type="ECO:0000259" key="2">
    <source>
        <dbReference type="PROSITE" id="PS50102"/>
    </source>
</evidence>
<dbReference type="SUPFAM" id="SSF49785">
    <property type="entry name" value="Galactose-binding domain-like"/>
    <property type="match status" value="2"/>
</dbReference>
<organism evidence="3 4">
    <name type="scientific">Tritrichomonas foetus</name>
    <dbReference type="NCBI Taxonomy" id="1144522"/>
    <lineage>
        <taxon>Eukaryota</taxon>
        <taxon>Metamonada</taxon>
        <taxon>Parabasalia</taxon>
        <taxon>Tritrichomonadida</taxon>
        <taxon>Tritrichomonadidae</taxon>
        <taxon>Tritrichomonas</taxon>
    </lineage>
</organism>
<dbReference type="PANTHER" id="PTHR47457:SF1">
    <property type="entry name" value="BTB DOMAIN-CONTAINING PROTEIN-RELATED"/>
    <property type="match status" value="1"/>
</dbReference>
<sequence length="759" mass="89036">MTKMLNPDDNIIYIGNVSIECTEDDLYKLFSRFGQIKQIKIFYQIYQNFKYSIGYAFIQFFSKESFQLCIENRLFLSFNKNLLHVHEIKPITKFDYCIFVFFSEYKTTREKIMDFFSNIRPVDVTIRSGVTYDHLGFAIVEFPAQDIREMAVSLAEDSPFQVVLPSVSLVELWASDFNENNISFKPLPLEIYNDDIYHKFMDLEVVHCSTPYRVNSYLASAYSSRIKQLLLSNTLLNRVETILNIDGPFELIQNVLLGQTIEIIPENAMFIFFMAADLGMESLLNDASGHIYSRMTPELAMSIFRDLETIEIPDGPHIRFMAENIDKMRSMKEFLQAPTQLISSVLYHKKLKTHSPEAFCEWLIGFVNQNREDRNRLLQHILVQSLPRTIAINMVMDTSLNINLIRNPLLEFLKRGVEAEKEDDFEVIRCHYEKGNENQGIFATLCKRCNGNPQDFGLVEITCNSNVSNIIEPQENEYWATPDMPNSWVMFDFKNYEIIPTSYTLKSFVADVKLPYMISWRLDGSRDGSKWITLDERRNTTSTADGNKQWRTWKIEKRIRCRFIKLTQIDKNGSGNFCMFLHGIEFFGSLPNQSEDIKYEPGREWSGIFAFITRCEQGNPVEKKKIAITTSCDPKYLMEEKWKGCWRSPKQEFSWVKIDMKAMRIDLRSYSLRWHSGPGYIQSWAVEVSNDDKKWETVDVRRFRREYNEPRKSVTWECSNPFADPVRYIKFTMIDKSQQSEHIFWLSNIELFGDLLRPQ</sequence>
<keyword evidence="4" id="KW-1185">Reference proteome</keyword>
<dbReference type="VEuPathDB" id="TrichDB:TRFO_24458"/>
<dbReference type="InterPro" id="IPR000421">
    <property type="entry name" value="FA58C"/>
</dbReference>
<name>A0A1J4KCF2_9EUKA</name>
<dbReference type="Gene3D" id="2.60.120.260">
    <property type="entry name" value="Galactose-binding domain-like"/>
    <property type="match status" value="2"/>
</dbReference>
<dbReference type="GO" id="GO:0003723">
    <property type="term" value="F:RNA binding"/>
    <property type="evidence" value="ECO:0007669"/>
    <property type="project" value="UniProtKB-UniRule"/>
</dbReference>
<dbReference type="CDD" id="cd00590">
    <property type="entry name" value="RRM_SF"/>
    <property type="match status" value="1"/>
</dbReference>
<dbReference type="GeneID" id="94838470"/>
<dbReference type="Proteomes" id="UP000179807">
    <property type="component" value="Unassembled WGS sequence"/>
</dbReference>
<dbReference type="Gene3D" id="3.30.70.330">
    <property type="match status" value="2"/>
</dbReference>
<dbReference type="EMBL" id="MLAK01000699">
    <property type="protein sequence ID" value="OHT07372.1"/>
    <property type="molecule type" value="Genomic_DNA"/>
</dbReference>
<dbReference type="Pfam" id="PF00754">
    <property type="entry name" value="F5_F8_type_C"/>
    <property type="match status" value="2"/>
</dbReference>
<evidence type="ECO:0000313" key="3">
    <source>
        <dbReference type="EMBL" id="OHT07372.1"/>
    </source>
</evidence>
<dbReference type="InterPro" id="IPR008979">
    <property type="entry name" value="Galactose-bd-like_sf"/>
</dbReference>
<evidence type="ECO:0000256" key="1">
    <source>
        <dbReference type="PROSITE-ProRule" id="PRU00176"/>
    </source>
</evidence>
<dbReference type="InterPro" id="IPR000504">
    <property type="entry name" value="RRM_dom"/>
</dbReference>
<dbReference type="SUPFAM" id="SSF54928">
    <property type="entry name" value="RNA-binding domain, RBD"/>
    <property type="match status" value="1"/>
</dbReference>
<comment type="caution">
    <text evidence="3">The sequence shown here is derived from an EMBL/GenBank/DDBJ whole genome shotgun (WGS) entry which is preliminary data.</text>
</comment>
<proteinExistence type="predicted"/>
<dbReference type="SMART" id="SM00360">
    <property type="entry name" value="RRM"/>
    <property type="match status" value="1"/>
</dbReference>
<dbReference type="Pfam" id="PF00076">
    <property type="entry name" value="RRM_1"/>
    <property type="match status" value="1"/>
</dbReference>
<dbReference type="PROSITE" id="PS50102">
    <property type="entry name" value="RRM"/>
    <property type="match status" value="1"/>
</dbReference>
<protein>
    <recommendedName>
        <fullName evidence="2">RRM domain-containing protein</fullName>
    </recommendedName>
</protein>
<accession>A0A1J4KCF2</accession>
<keyword evidence="1" id="KW-0694">RNA-binding</keyword>